<organism evidence="13">
    <name type="scientific">candidate division WOR-3 bacterium</name>
    <dbReference type="NCBI Taxonomy" id="2052148"/>
    <lineage>
        <taxon>Bacteria</taxon>
        <taxon>Bacteria division WOR-3</taxon>
    </lineage>
</organism>
<feature type="transmembrane region" description="Helical" evidence="11">
    <location>
        <begin position="91"/>
        <end position="116"/>
    </location>
</feature>
<dbReference type="NCBIfam" id="TIGR00054">
    <property type="entry name" value="RIP metalloprotease RseP"/>
    <property type="match status" value="1"/>
</dbReference>
<feature type="transmembrane region" description="Helical" evidence="11">
    <location>
        <begin position="345"/>
        <end position="366"/>
    </location>
</feature>
<dbReference type="PROSITE" id="PS50106">
    <property type="entry name" value="PDZ"/>
    <property type="match status" value="1"/>
</dbReference>
<comment type="subcellular location">
    <subcellularLocation>
        <location evidence="2">Membrane</location>
        <topology evidence="2">Multi-pass membrane protein</topology>
    </subcellularLocation>
</comment>
<proteinExistence type="inferred from homology"/>
<gene>
    <name evidence="13" type="primary">rseP</name>
    <name evidence="13" type="ORF">ENQ77_02580</name>
</gene>
<evidence type="ECO:0000256" key="11">
    <source>
        <dbReference type="RuleBase" id="RU362031"/>
    </source>
</evidence>
<dbReference type="GO" id="GO:0046872">
    <property type="term" value="F:metal ion binding"/>
    <property type="evidence" value="ECO:0007669"/>
    <property type="project" value="UniProtKB-KW"/>
</dbReference>
<protein>
    <recommendedName>
        <fullName evidence="11">Zinc metalloprotease</fullName>
        <ecNumber evidence="11">3.4.24.-</ecNumber>
    </recommendedName>
</protein>
<dbReference type="InterPro" id="IPR041489">
    <property type="entry name" value="PDZ_6"/>
</dbReference>
<keyword evidence="11" id="KW-0479">Metal-binding</keyword>
<evidence type="ECO:0000256" key="5">
    <source>
        <dbReference type="ARBA" id="ARBA00022692"/>
    </source>
</evidence>
<dbReference type="Gene3D" id="2.30.42.10">
    <property type="match status" value="2"/>
</dbReference>
<evidence type="ECO:0000256" key="3">
    <source>
        <dbReference type="ARBA" id="ARBA00007931"/>
    </source>
</evidence>
<dbReference type="Pfam" id="PF02163">
    <property type="entry name" value="Peptidase_M50"/>
    <property type="match status" value="1"/>
</dbReference>
<dbReference type="EC" id="3.4.24.-" evidence="11"/>
<dbReference type="AlphaFoldDB" id="A0A7C2P107"/>
<dbReference type="GO" id="GO:0006508">
    <property type="term" value="P:proteolysis"/>
    <property type="evidence" value="ECO:0007669"/>
    <property type="project" value="UniProtKB-KW"/>
</dbReference>
<feature type="domain" description="PDZ" evidence="12">
    <location>
        <begin position="198"/>
        <end position="253"/>
    </location>
</feature>
<evidence type="ECO:0000256" key="6">
    <source>
        <dbReference type="ARBA" id="ARBA00022801"/>
    </source>
</evidence>
<evidence type="ECO:0000256" key="8">
    <source>
        <dbReference type="ARBA" id="ARBA00022989"/>
    </source>
</evidence>
<keyword evidence="10 11" id="KW-0472">Membrane</keyword>
<evidence type="ECO:0000256" key="7">
    <source>
        <dbReference type="ARBA" id="ARBA00022833"/>
    </source>
</evidence>
<dbReference type="InterPro" id="IPR001478">
    <property type="entry name" value="PDZ"/>
</dbReference>
<evidence type="ECO:0000256" key="1">
    <source>
        <dbReference type="ARBA" id="ARBA00001947"/>
    </source>
</evidence>
<evidence type="ECO:0000256" key="10">
    <source>
        <dbReference type="ARBA" id="ARBA00023136"/>
    </source>
</evidence>
<name>A0A7C2P107_UNCW3</name>
<evidence type="ECO:0000259" key="12">
    <source>
        <dbReference type="PROSITE" id="PS50106"/>
    </source>
</evidence>
<accession>A0A7C2P107</accession>
<dbReference type="Pfam" id="PF17820">
    <property type="entry name" value="PDZ_6"/>
    <property type="match status" value="1"/>
</dbReference>
<keyword evidence="9 11" id="KW-0482">Metalloprotease</keyword>
<dbReference type="CDD" id="cd06163">
    <property type="entry name" value="S2P-M50_PDZ_RseP-like"/>
    <property type="match status" value="1"/>
</dbReference>
<dbReference type="PANTHER" id="PTHR42837:SF2">
    <property type="entry name" value="MEMBRANE METALLOPROTEASE ARASP2, CHLOROPLASTIC-RELATED"/>
    <property type="match status" value="1"/>
</dbReference>
<comment type="similarity">
    <text evidence="3 11">Belongs to the peptidase M50B family.</text>
</comment>
<dbReference type="InterPro" id="IPR004387">
    <property type="entry name" value="Pept_M50_Zn"/>
</dbReference>
<comment type="caution">
    <text evidence="13">The sequence shown here is derived from an EMBL/GenBank/DDBJ whole genome shotgun (WGS) entry which is preliminary data.</text>
</comment>
<dbReference type="SMART" id="SM00228">
    <property type="entry name" value="PDZ"/>
    <property type="match status" value="2"/>
</dbReference>
<dbReference type="GO" id="GO:0004222">
    <property type="term" value="F:metalloendopeptidase activity"/>
    <property type="evidence" value="ECO:0007669"/>
    <property type="project" value="InterPro"/>
</dbReference>
<keyword evidence="8 11" id="KW-1133">Transmembrane helix</keyword>
<evidence type="ECO:0000256" key="4">
    <source>
        <dbReference type="ARBA" id="ARBA00022670"/>
    </source>
</evidence>
<dbReference type="GO" id="GO:0016020">
    <property type="term" value="C:membrane"/>
    <property type="evidence" value="ECO:0007669"/>
    <property type="project" value="UniProtKB-SubCell"/>
</dbReference>
<dbReference type="EMBL" id="DSOL01000074">
    <property type="protein sequence ID" value="HEN27551.1"/>
    <property type="molecule type" value="Genomic_DNA"/>
</dbReference>
<evidence type="ECO:0000256" key="9">
    <source>
        <dbReference type="ARBA" id="ARBA00023049"/>
    </source>
</evidence>
<reference evidence="13" key="1">
    <citation type="journal article" date="2020" name="mSystems">
        <title>Genome- and Community-Level Interaction Insights into Carbon Utilization and Element Cycling Functions of Hydrothermarchaeota in Hydrothermal Sediment.</title>
        <authorList>
            <person name="Zhou Z."/>
            <person name="Liu Y."/>
            <person name="Xu W."/>
            <person name="Pan J."/>
            <person name="Luo Z.H."/>
            <person name="Li M."/>
        </authorList>
    </citation>
    <scope>NUCLEOTIDE SEQUENCE [LARGE SCALE GENOMIC DNA]</scope>
    <source>
        <strain evidence="13">SpSt-34</strain>
    </source>
</reference>
<keyword evidence="4 13" id="KW-0645">Protease</keyword>
<keyword evidence="6 11" id="KW-0378">Hydrolase</keyword>
<dbReference type="SUPFAM" id="SSF50156">
    <property type="entry name" value="PDZ domain-like"/>
    <property type="match status" value="2"/>
</dbReference>
<keyword evidence="5 11" id="KW-0812">Transmembrane</keyword>
<dbReference type="PANTHER" id="PTHR42837">
    <property type="entry name" value="REGULATOR OF SIGMA-E PROTEASE RSEP"/>
    <property type="match status" value="1"/>
</dbReference>
<sequence length="418" mass="47253">MLTFLLVLLFLGILIAVHEFGHFIACRIQHIGVEEFSIGFGPRVLSFTDKVGTRYSLSLIPFGGFVKIKGEEKSENPEPGDFWIQPFYKKIFVVISGPVFNLILALVVFGLGYSLVGYETIPIYRVYKVESEIASLQAGDSIIAIDGKFVSTLEDLYYYFSKKDKHILLIERGNQKVTIELLGKNFDSLRVIFAIPPIVNRIEKGSPAHRAGLKKGDKIVRFNNTPVSLWQEVVDSIRNYPGKEIRLAVERGGNILEFLITPLVETTPNNEKIGRIGITAPSVKKRLNIFEAFRVSITRSLEITWIYIVYLMRLFRGKVPLSNLGGPIMIGKVIYTASSYGLFQLLYLLGLISINLFIINLIPLPALDGWHFLVYLIEGITKRELSPEVKRVLQLIGFTILLILMIVIAFFDILRIVR</sequence>
<dbReference type="InterPro" id="IPR036034">
    <property type="entry name" value="PDZ_sf"/>
</dbReference>
<feature type="transmembrane region" description="Helical" evidence="11">
    <location>
        <begin position="392"/>
        <end position="414"/>
    </location>
</feature>
<evidence type="ECO:0000256" key="2">
    <source>
        <dbReference type="ARBA" id="ARBA00004141"/>
    </source>
</evidence>
<evidence type="ECO:0000313" key="13">
    <source>
        <dbReference type="EMBL" id="HEN27551.1"/>
    </source>
</evidence>
<comment type="cofactor">
    <cofactor evidence="1 11">
        <name>Zn(2+)</name>
        <dbReference type="ChEBI" id="CHEBI:29105"/>
    </cofactor>
</comment>
<keyword evidence="7 11" id="KW-0862">Zinc</keyword>
<dbReference type="CDD" id="cd23081">
    <property type="entry name" value="cpPDZ_EcRseP-like"/>
    <property type="match status" value="1"/>
</dbReference>
<dbReference type="InterPro" id="IPR008915">
    <property type="entry name" value="Peptidase_M50"/>
</dbReference>